<keyword evidence="15" id="KW-1185">Reference proteome</keyword>
<feature type="transmembrane region" description="Helical" evidence="13">
    <location>
        <begin position="85"/>
        <end position="108"/>
    </location>
</feature>
<evidence type="ECO:0000256" key="4">
    <source>
        <dbReference type="ARBA" id="ARBA00022692"/>
    </source>
</evidence>
<reference evidence="14" key="1">
    <citation type="submission" date="2020-12" db="EMBL/GenBank/DDBJ databases">
        <authorList>
            <consortium name="Molecular Ecology Group"/>
        </authorList>
    </citation>
    <scope>NUCLEOTIDE SEQUENCE</scope>
    <source>
        <strain evidence="14">TBG_1078</strain>
    </source>
</reference>
<keyword evidence="4 13" id="KW-0812">Transmembrane</keyword>
<evidence type="ECO:0000256" key="6">
    <source>
        <dbReference type="ARBA" id="ARBA00022871"/>
    </source>
</evidence>
<feature type="transmembrane region" description="Helical" evidence="13">
    <location>
        <begin position="205"/>
        <end position="234"/>
    </location>
</feature>
<evidence type="ECO:0000256" key="11">
    <source>
        <dbReference type="ARBA" id="ARBA00079416"/>
    </source>
</evidence>
<evidence type="ECO:0000313" key="14">
    <source>
        <dbReference type="EMBL" id="CAD7689717.1"/>
    </source>
</evidence>
<sequence length="322" mass="37165">MWAEDFRGELPGVGGEERMSHRDLEKKREAGKQDKGEWSLEQEVKVQNRLSGPDRNGQACGEHYSEPRRISVLPTWWRITHSSRWIAQVGASELSLLAFALLLVMVFSKRWLHPSRSRFYQRWPRNVSTGIYTSAHVMSMGLLQICRLKSCFPSENGKDSFMLWTNHPVFGVAIITFCLALGLGFVFTIWLHLPYLPGLQRLPFFSWIGTIMSFFEVILIFFTLLLFPINLWIFELKKNLSIPIGWSYFIGWLVFFLYVTCAALCYFNHKHFWSVIMNHPCGTVFCSNSSSPKQNLLKKLMVSNTSIKQGEILNPEQKNGSL</sequence>
<keyword evidence="7 13" id="KW-1133">Transmembrane helix</keyword>
<feature type="compositionally biased region" description="Basic and acidic residues" evidence="12">
    <location>
        <begin position="15"/>
        <end position="39"/>
    </location>
</feature>
<evidence type="ECO:0000256" key="5">
    <source>
        <dbReference type="ARBA" id="ARBA00022782"/>
    </source>
</evidence>
<feature type="transmembrane region" description="Helical" evidence="13">
    <location>
        <begin position="246"/>
        <end position="267"/>
    </location>
</feature>
<keyword evidence="8 13" id="KW-0472">Membrane</keyword>
<evidence type="ECO:0000256" key="2">
    <source>
        <dbReference type="ARBA" id="ARBA00022473"/>
    </source>
</evidence>
<evidence type="ECO:0000256" key="9">
    <source>
        <dbReference type="ARBA" id="ARBA00054558"/>
    </source>
</evidence>
<feature type="region of interest" description="Disordered" evidence="12">
    <location>
        <begin position="1"/>
        <end position="39"/>
    </location>
</feature>
<dbReference type="InterPro" id="IPR050579">
    <property type="entry name" value="PMP-22/EMP/MP20-like"/>
</dbReference>
<keyword evidence="2" id="KW-0217">Developmental protein</keyword>
<evidence type="ECO:0000256" key="7">
    <source>
        <dbReference type="ARBA" id="ARBA00022989"/>
    </source>
</evidence>
<dbReference type="PANTHER" id="PTHR10671">
    <property type="entry name" value="EPITHELIAL MEMBRANE PROTEIN-RELATED"/>
    <property type="match status" value="1"/>
</dbReference>
<dbReference type="FunFam" id="1.20.140.150:FF:000074">
    <property type="entry name" value="Outer dense fiber of sperm tails 4"/>
    <property type="match status" value="1"/>
</dbReference>
<evidence type="ECO:0000313" key="15">
    <source>
        <dbReference type="Proteomes" id="UP000645828"/>
    </source>
</evidence>
<dbReference type="Gene3D" id="1.20.140.150">
    <property type="match status" value="1"/>
</dbReference>
<dbReference type="GO" id="GO:0005886">
    <property type="term" value="C:plasma membrane"/>
    <property type="evidence" value="ECO:0007669"/>
    <property type="project" value="TreeGrafter"/>
</dbReference>
<proteinExistence type="predicted"/>
<keyword evidence="5" id="KW-0221">Differentiation</keyword>
<evidence type="ECO:0000256" key="13">
    <source>
        <dbReference type="SAM" id="Phobius"/>
    </source>
</evidence>
<comment type="caution">
    <text evidence="14">The sequence shown here is derived from an EMBL/GenBank/DDBJ whole genome shotgun (WGS) entry which is preliminary data.</text>
</comment>
<evidence type="ECO:0000256" key="3">
    <source>
        <dbReference type="ARBA" id="ARBA00022553"/>
    </source>
</evidence>
<dbReference type="EMBL" id="CAJHUB010000769">
    <property type="protein sequence ID" value="CAD7689717.1"/>
    <property type="molecule type" value="Genomic_DNA"/>
</dbReference>
<gene>
    <name evidence="14" type="ORF">NYPRO_LOCUS22511</name>
</gene>
<name>A0A811ZL63_NYCPR</name>
<evidence type="ECO:0000256" key="10">
    <source>
        <dbReference type="ARBA" id="ARBA00073557"/>
    </source>
</evidence>
<dbReference type="GO" id="GO:0030154">
    <property type="term" value="P:cell differentiation"/>
    <property type="evidence" value="ECO:0007669"/>
    <property type="project" value="UniProtKB-KW"/>
</dbReference>
<protein>
    <recommendedName>
        <fullName evidence="10">Outer dense fiber protein 4</fullName>
    </recommendedName>
    <alternativeName>
        <fullName evidence="11">Outer dense fiber of sperm tails protein 4</fullName>
    </alternativeName>
</protein>
<keyword evidence="3" id="KW-0597">Phosphoprotein</keyword>
<comment type="subcellular location">
    <subcellularLocation>
        <location evidence="1">Membrane</location>
        <topology evidence="1">Multi-pass membrane protein</topology>
    </subcellularLocation>
</comment>
<dbReference type="GO" id="GO:0007283">
    <property type="term" value="P:spermatogenesis"/>
    <property type="evidence" value="ECO:0007669"/>
    <property type="project" value="UniProtKB-KW"/>
</dbReference>
<dbReference type="Proteomes" id="UP000645828">
    <property type="component" value="Unassembled WGS sequence"/>
</dbReference>
<dbReference type="PANTHER" id="PTHR10671:SF94">
    <property type="entry name" value="OUTER DENSE FIBER PROTEIN 4"/>
    <property type="match status" value="1"/>
</dbReference>
<organism evidence="14 15">
    <name type="scientific">Nyctereutes procyonoides</name>
    <name type="common">Raccoon dog</name>
    <name type="synonym">Canis procyonoides</name>
    <dbReference type="NCBI Taxonomy" id="34880"/>
    <lineage>
        <taxon>Eukaryota</taxon>
        <taxon>Metazoa</taxon>
        <taxon>Chordata</taxon>
        <taxon>Craniata</taxon>
        <taxon>Vertebrata</taxon>
        <taxon>Euteleostomi</taxon>
        <taxon>Mammalia</taxon>
        <taxon>Eutheria</taxon>
        <taxon>Laurasiatheria</taxon>
        <taxon>Carnivora</taxon>
        <taxon>Caniformia</taxon>
        <taxon>Canidae</taxon>
        <taxon>Nyctereutes</taxon>
    </lineage>
</organism>
<accession>A0A811ZL63</accession>
<evidence type="ECO:0000256" key="8">
    <source>
        <dbReference type="ARBA" id="ARBA00023136"/>
    </source>
</evidence>
<feature type="transmembrane region" description="Helical" evidence="13">
    <location>
        <begin position="170"/>
        <end position="193"/>
    </location>
</feature>
<keyword evidence="6" id="KW-0744">Spermatogenesis</keyword>
<dbReference type="AlphaFoldDB" id="A0A811ZL63"/>
<comment type="function">
    <text evidence="9">Component of the outer dense fibers (ODF) of spermatozoa which could be involved in sperm tail structure, sperm movement and general organization of cellular cytoskeleton.</text>
</comment>
<evidence type="ECO:0000256" key="12">
    <source>
        <dbReference type="SAM" id="MobiDB-lite"/>
    </source>
</evidence>
<evidence type="ECO:0000256" key="1">
    <source>
        <dbReference type="ARBA" id="ARBA00004141"/>
    </source>
</evidence>